<dbReference type="EMBL" id="OIVN01006326">
    <property type="protein sequence ID" value="SPD30673.1"/>
    <property type="molecule type" value="Genomic_DNA"/>
</dbReference>
<feature type="coiled-coil region" evidence="1">
    <location>
        <begin position="447"/>
        <end position="506"/>
    </location>
</feature>
<dbReference type="AlphaFoldDB" id="A0A2N9J2K4"/>
<keyword evidence="1" id="KW-0175">Coiled coil</keyword>
<feature type="region of interest" description="Disordered" evidence="2">
    <location>
        <begin position="94"/>
        <end position="119"/>
    </location>
</feature>
<feature type="region of interest" description="Disordered" evidence="2">
    <location>
        <begin position="511"/>
        <end position="546"/>
    </location>
</feature>
<reference evidence="3" key="1">
    <citation type="submission" date="2018-02" db="EMBL/GenBank/DDBJ databases">
        <authorList>
            <person name="Cohen D.B."/>
            <person name="Kent A.D."/>
        </authorList>
    </citation>
    <scope>NUCLEOTIDE SEQUENCE</scope>
</reference>
<gene>
    <name evidence="3" type="ORF">FSB_LOCUS58555</name>
</gene>
<evidence type="ECO:0000256" key="2">
    <source>
        <dbReference type="SAM" id="MobiDB-lite"/>
    </source>
</evidence>
<evidence type="ECO:0000313" key="3">
    <source>
        <dbReference type="EMBL" id="SPD30673.1"/>
    </source>
</evidence>
<protein>
    <submittedName>
        <fullName evidence="3">Uncharacterized protein</fullName>
    </submittedName>
</protein>
<evidence type="ECO:0000256" key="1">
    <source>
        <dbReference type="SAM" id="Coils"/>
    </source>
</evidence>
<name>A0A2N9J2K4_FAGSY</name>
<proteinExistence type="predicted"/>
<feature type="compositionally biased region" description="Basic and acidic residues" evidence="2">
    <location>
        <begin position="94"/>
        <end position="108"/>
    </location>
</feature>
<sequence>MWVRSSRGRLNCRPIRCPPFQRGCVWTTDGIVIAESEGKAVDFGDLVPLDCVLRRLSKELFALAFPALSTWKTVKDYMASKGNSWSLVHSEDLPEGLSDKDEGDHSSEETPSISGSSKVVGSEDSWVARSYFSIVDVEGLEKYRHWYQIHEDVVLRIPDLDERACSSKYDDVAFYEADFRASLRTAIACMVMWRVCSKGANSFTMEELIYCYKPCQIAVSPGFWTLNMRQRNLKLITSLPSSNREWKDDYIFVCGDNWEGLPWEEKDDSFVRVHREWGVPSSSAMRRPKVNQEGQNRVLRALHHKDHHYTKFIQPNLLALYSFGPELSQEVLSLDLTNQRNSSSKKLVEKHGPCPSTTQETITLEQAPASSIELVEPPSTPSSSRAIEKAPTLPKDASLALRRAQSIVTKEDVDEYAKLNTDIVKRALAHSLMKDGLVKLKNQLLEAAEANQTLMSVANELTQEKDRMENELASLKGDMTAKDAKLEKALDENKRVAERLQQAKEKYPDIDFDVFQPYKDDDSVMPADGNDGTTSADPQLDDDATN</sequence>
<organism evidence="3">
    <name type="scientific">Fagus sylvatica</name>
    <name type="common">Beechnut</name>
    <dbReference type="NCBI Taxonomy" id="28930"/>
    <lineage>
        <taxon>Eukaryota</taxon>
        <taxon>Viridiplantae</taxon>
        <taxon>Streptophyta</taxon>
        <taxon>Embryophyta</taxon>
        <taxon>Tracheophyta</taxon>
        <taxon>Spermatophyta</taxon>
        <taxon>Magnoliopsida</taxon>
        <taxon>eudicotyledons</taxon>
        <taxon>Gunneridae</taxon>
        <taxon>Pentapetalae</taxon>
        <taxon>rosids</taxon>
        <taxon>fabids</taxon>
        <taxon>Fagales</taxon>
        <taxon>Fagaceae</taxon>
        <taxon>Fagus</taxon>
    </lineage>
</organism>
<accession>A0A2N9J2K4</accession>